<proteinExistence type="predicted"/>
<organism evidence="1 2">
    <name type="scientific">Durusdinium trenchii</name>
    <dbReference type="NCBI Taxonomy" id="1381693"/>
    <lineage>
        <taxon>Eukaryota</taxon>
        <taxon>Sar</taxon>
        <taxon>Alveolata</taxon>
        <taxon>Dinophyceae</taxon>
        <taxon>Suessiales</taxon>
        <taxon>Symbiodiniaceae</taxon>
        <taxon>Durusdinium</taxon>
    </lineage>
</organism>
<name>A0ABP0MPN8_9DINO</name>
<dbReference type="EMBL" id="CAXAMN010018191">
    <property type="protein sequence ID" value="CAK9052025.1"/>
    <property type="molecule type" value="Genomic_DNA"/>
</dbReference>
<reference evidence="1 2" key="1">
    <citation type="submission" date="2024-02" db="EMBL/GenBank/DDBJ databases">
        <authorList>
            <person name="Chen Y."/>
            <person name="Shah S."/>
            <person name="Dougan E. K."/>
            <person name="Thang M."/>
            <person name="Chan C."/>
        </authorList>
    </citation>
    <scope>NUCLEOTIDE SEQUENCE [LARGE SCALE GENOMIC DNA]</scope>
</reference>
<comment type="caution">
    <text evidence="1">The sequence shown here is derived from an EMBL/GenBank/DDBJ whole genome shotgun (WGS) entry which is preliminary data.</text>
</comment>
<dbReference type="Proteomes" id="UP001642484">
    <property type="component" value="Unassembled WGS sequence"/>
</dbReference>
<evidence type="ECO:0000313" key="2">
    <source>
        <dbReference type="Proteomes" id="UP001642484"/>
    </source>
</evidence>
<evidence type="ECO:0000313" key="1">
    <source>
        <dbReference type="EMBL" id="CAK9052025.1"/>
    </source>
</evidence>
<accession>A0ABP0MPN8</accession>
<keyword evidence="2" id="KW-1185">Reference proteome</keyword>
<protein>
    <submittedName>
        <fullName evidence="1">Uncharacterized protein</fullName>
    </submittedName>
</protein>
<sequence>MSFLLHAMMQDEQVQELYEQIPKVSARHPHVLEFELGFATAADAFAVEGLRTSLEIAPMQKLSHKVLQDDFFLALLHPLSKPTLLSVLCSNGRIDAELRDIGDVAEHSELLLVEERHKKKVHSSWQFSVQTLRHSDQVKSSIFCTMWSSGHRFLHRRIFGPAC</sequence>
<gene>
    <name evidence="1" type="ORF">CCMP2556_LOCUS26300</name>
</gene>